<dbReference type="Gene3D" id="1.10.150.240">
    <property type="entry name" value="Putative phosphatase, domain 2"/>
    <property type="match status" value="1"/>
</dbReference>
<dbReference type="AlphaFoldDB" id="A0AA35US45"/>
<evidence type="ECO:0000313" key="2">
    <source>
        <dbReference type="Proteomes" id="UP001176960"/>
    </source>
</evidence>
<organism evidence="1 2">
    <name type="scientific">Brytella acorum</name>
    <dbReference type="NCBI Taxonomy" id="2959299"/>
    <lineage>
        <taxon>Bacteria</taxon>
        <taxon>Pseudomonadati</taxon>
        <taxon>Pseudomonadota</taxon>
        <taxon>Alphaproteobacteria</taxon>
        <taxon>Acetobacterales</taxon>
        <taxon>Acetobacteraceae</taxon>
        <taxon>Brytella</taxon>
    </lineage>
</organism>
<dbReference type="InterPro" id="IPR023198">
    <property type="entry name" value="PGP-like_dom2"/>
</dbReference>
<sequence length="219" mass="24264">MNDTANNLEDRAWSAFELSDRAFEAVIFDCDGTLADTACIHYRAFRNALSEQDIALPADWYGERTGYSRAMIFDAIRADFHVKFDDAAIAHRAEQLYVDMIDDVAPVDPVAAIARRLYGSVPIAVASAGQRKIVEATLRSIGIEGLFDQIVTVEDVPHGKPEPDLFLLAAKKLGVAPRACLVFEDSDEGMEAAKRADMEAIDVRPVLTRTPEWQKRSFS</sequence>
<evidence type="ECO:0000313" key="1">
    <source>
        <dbReference type="EMBL" id="CAI9121165.1"/>
    </source>
</evidence>
<dbReference type="GO" id="GO:0050308">
    <property type="term" value="F:sugar-phosphatase activity"/>
    <property type="evidence" value="ECO:0007669"/>
    <property type="project" value="TreeGrafter"/>
</dbReference>
<dbReference type="Proteomes" id="UP001176960">
    <property type="component" value="Unassembled WGS sequence"/>
</dbReference>
<dbReference type="InterPro" id="IPR006439">
    <property type="entry name" value="HAD-SF_hydro_IA"/>
</dbReference>
<accession>A0AA35US45</accession>
<dbReference type="InterPro" id="IPR036412">
    <property type="entry name" value="HAD-like_sf"/>
</dbReference>
<dbReference type="PANTHER" id="PTHR43481">
    <property type="entry name" value="FRUCTOSE-1-PHOSPHATE PHOSPHATASE"/>
    <property type="match status" value="1"/>
</dbReference>
<reference evidence="1" key="1">
    <citation type="submission" date="2023-03" db="EMBL/GenBank/DDBJ databases">
        <authorList>
            <person name="Cleenwerck I."/>
        </authorList>
    </citation>
    <scope>NUCLEOTIDE SEQUENCE</scope>
    <source>
        <strain evidence="1">LMG 32879</strain>
    </source>
</reference>
<dbReference type="SFLD" id="SFLDG01129">
    <property type="entry name" value="C1.5:_HAD__Beta-PGM__Phosphata"/>
    <property type="match status" value="1"/>
</dbReference>
<dbReference type="Pfam" id="PF00702">
    <property type="entry name" value="Hydrolase"/>
    <property type="match status" value="1"/>
</dbReference>
<dbReference type="NCBIfam" id="TIGR01509">
    <property type="entry name" value="HAD-SF-IA-v3"/>
    <property type="match status" value="1"/>
</dbReference>
<dbReference type="EMBL" id="CATKSH010000011">
    <property type="protein sequence ID" value="CAI9121165.1"/>
    <property type="molecule type" value="Genomic_DNA"/>
</dbReference>
<dbReference type="RefSeq" id="WP_289841435.1">
    <property type="nucleotide sequence ID" value="NZ_CATKSH010000011.1"/>
</dbReference>
<dbReference type="InterPro" id="IPR051806">
    <property type="entry name" value="HAD-like_SPP"/>
</dbReference>
<comment type="caution">
    <text evidence="1">The sequence shown here is derived from an EMBL/GenBank/DDBJ whole genome shotgun (WGS) entry which is preliminary data.</text>
</comment>
<gene>
    <name evidence="1" type="ORF">LMG32879_002011</name>
</gene>
<dbReference type="Gene3D" id="3.40.50.1000">
    <property type="entry name" value="HAD superfamily/HAD-like"/>
    <property type="match status" value="1"/>
</dbReference>
<dbReference type="SFLD" id="SFLDS00003">
    <property type="entry name" value="Haloacid_Dehalogenase"/>
    <property type="match status" value="1"/>
</dbReference>
<proteinExistence type="predicted"/>
<dbReference type="CDD" id="cd07505">
    <property type="entry name" value="HAD_BPGM-like"/>
    <property type="match status" value="1"/>
</dbReference>
<dbReference type="InterPro" id="IPR023214">
    <property type="entry name" value="HAD_sf"/>
</dbReference>
<protein>
    <submittedName>
        <fullName evidence="1">HAD family phosphatase</fullName>
    </submittedName>
</protein>
<keyword evidence="2" id="KW-1185">Reference proteome</keyword>
<name>A0AA35US45_9PROT</name>
<dbReference type="PANTHER" id="PTHR43481:SF4">
    <property type="entry name" value="GLYCEROL-1-PHOSPHATE PHOSPHOHYDROLASE 1-RELATED"/>
    <property type="match status" value="1"/>
</dbReference>
<dbReference type="SUPFAM" id="SSF56784">
    <property type="entry name" value="HAD-like"/>
    <property type="match status" value="1"/>
</dbReference>